<feature type="region of interest" description="Disordered" evidence="1">
    <location>
        <begin position="39"/>
        <end position="107"/>
    </location>
</feature>
<evidence type="ECO:0000313" key="3">
    <source>
        <dbReference type="Proteomes" id="UP000287651"/>
    </source>
</evidence>
<proteinExistence type="predicted"/>
<protein>
    <submittedName>
        <fullName evidence="2">Uncharacterized protein</fullName>
    </submittedName>
</protein>
<feature type="region of interest" description="Disordered" evidence="1">
    <location>
        <begin position="1"/>
        <end position="25"/>
    </location>
</feature>
<dbReference type="AlphaFoldDB" id="A0A426XMU1"/>
<gene>
    <name evidence="2" type="ORF">B296_00050819</name>
</gene>
<sequence>MPPVGATDHSLDTYKGAAGYGQGPLQKGRLVVAKAPYTGGSQLRSARRGHRDSAHSWPGRNGRLPAVRPQGQRPPAASPQRGDAHCLPRGSGGGVEREEEDLRHSFR</sequence>
<accession>A0A426XMU1</accession>
<dbReference type="EMBL" id="AMZH03019110">
    <property type="protein sequence ID" value="RRT40784.1"/>
    <property type="molecule type" value="Genomic_DNA"/>
</dbReference>
<reference evidence="2 3" key="1">
    <citation type="journal article" date="2014" name="Agronomy (Basel)">
        <title>A Draft Genome Sequence for Ensete ventricosum, the Drought-Tolerant Tree Against Hunger.</title>
        <authorList>
            <person name="Harrison J."/>
            <person name="Moore K.A."/>
            <person name="Paszkiewicz K."/>
            <person name="Jones T."/>
            <person name="Grant M."/>
            <person name="Ambacheew D."/>
            <person name="Muzemil S."/>
            <person name="Studholme D.J."/>
        </authorList>
    </citation>
    <scope>NUCLEOTIDE SEQUENCE [LARGE SCALE GENOMIC DNA]</scope>
</reference>
<name>A0A426XMU1_ENSVE</name>
<comment type="caution">
    <text evidence="2">The sequence shown here is derived from an EMBL/GenBank/DDBJ whole genome shotgun (WGS) entry which is preliminary data.</text>
</comment>
<dbReference type="Proteomes" id="UP000287651">
    <property type="component" value="Unassembled WGS sequence"/>
</dbReference>
<evidence type="ECO:0000313" key="2">
    <source>
        <dbReference type="EMBL" id="RRT40784.1"/>
    </source>
</evidence>
<organism evidence="2 3">
    <name type="scientific">Ensete ventricosum</name>
    <name type="common">Abyssinian banana</name>
    <name type="synonym">Musa ensete</name>
    <dbReference type="NCBI Taxonomy" id="4639"/>
    <lineage>
        <taxon>Eukaryota</taxon>
        <taxon>Viridiplantae</taxon>
        <taxon>Streptophyta</taxon>
        <taxon>Embryophyta</taxon>
        <taxon>Tracheophyta</taxon>
        <taxon>Spermatophyta</taxon>
        <taxon>Magnoliopsida</taxon>
        <taxon>Liliopsida</taxon>
        <taxon>Zingiberales</taxon>
        <taxon>Musaceae</taxon>
        <taxon>Ensete</taxon>
    </lineage>
</organism>
<evidence type="ECO:0000256" key="1">
    <source>
        <dbReference type="SAM" id="MobiDB-lite"/>
    </source>
</evidence>